<dbReference type="VEuPathDB" id="TrichDB:TVAGG3_0878180"/>
<feature type="repeat" description="ANK" evidence="1">
    <location>
        <begin position="471"/>
        <end position="503"/>
    </location>
</feature>
<dbReference type="SMR" id="A2FEJ1"/>
<dbReference type="EMBL" id="DS113748">
    <property type="protein sequence ID" value="EAX96673.1"/>
    <property type="molecule type" value="Genomic_DNA"/>
</dbReference>
<evidence type="ECO:0000313" key="4">
    <source>
        <dbReference type="Proteomes" id="UP000001542"/>
    </source>
</evidence>
<keyword evidence="1" id="KW-0040">ANK repeat</keyword>
<dbReference type="VEuPathDB" id="TrichDB:TVAG_489550"/>
<dbReference type="InterPro" id="IPR036770">
    <property type="entry name" value="Ankyrin_rpt-contain_sf"/>
</dbReference>
<dbReference type="Pfam" id="PF00023">
    <property type="entry name" value="Ank"/>
    <property type="match status" value="1"/>
</dbReference>
<dbReference type="Pfam" id="PF12796">
    <property type="entry name" value="Ank_2"/>
    <property type="match status" value="3"/>
</dbReference>
<feature type="repeat" description="ANK" evidence="1">
    <location>
        <begin position="405"/>
        <end position="437"/>
    </location>
</feature>
<sequence>MCEGDFSIAELFELYKDYNDVFKSLYRLNTYNEDEIDKIYTDIKTKLIETNLRSPKYIIENSINAAVVYNNRYLMSYFRIFEKIKEDYHLENIERIIPGLDKLVYEKYGFCYNPKKRFKHISFDYLDKNSIYKSIMDDDIKSFISFTETTDFDINQVIYDFLNPRVMYYENTYSYLELCCYYGAARCFKFLRTKFNAEINENCLNYSFLGGNPEIMSECLKVVQPNANTMRYAIISHNIDFVSFLVNEYNLPVDSHYYYDYDNLEAFFITLDHDKNFKERLCDAMHFRIPSLCKYFILHGADLNQRDHFCNDGGYPIHLAVQYNMKEIVELLLSHHVSIECETLIKVVKPIEIAVDEKNIEIIELLLSYGAKPTAKSLDLAIYRNSKEIVEILISHGANVNEELHRFNMLSSAVFRGHKEIAELLISHGADIDKQNKNGDSALQLAAQENKPEIIDLLISHGAKFDGIDHNGNNVLFYAAKYNDLERVKLYISHGIDINAKINGQTALFAAVQGNGFEVAELLISSGANVNERDASMNTPLHFAAKLHSSDITHLLISHGADIDAVNNLGQTPVSKAIADVLSDIDLIL</sequence>
<dbReference type="SUPFAM" id="SSF140860">
    <property type="entry name" value="Pseudo ankyrin repeat-like"/>
    <property type="match status" value="1"/>
</dbReference>
<dbReference type="SUPFAM" id="SSF48403">
    <property type="entry name" value="Ankyrin repeat"/>
    <property type="match status" value="1"/>
</dbReference>
<dbReference type="Pfam" id="PF11929">
    <property type="entry name" value="DUF3447"/>
    <property type="match status" value="1"/>
</dbReference>
<feature type="domain" description="DUF3447" evidence="2">
    <location>
        <begin position="195"/>
        <end position="269"/>
    </location>
</feature>
<dbReference type="SMART" id="SM00248">
    <property type="entry name" value="ANK"/>
    <property type="match status" value="10"/>
</dbReference>
<dbReference type="Proteomes" id="UP000001542">
    <property type="component" value="Unassembled WGS sequence"/>
</dbReference>
<dbReference type="PROSITE" id="PS50088">
    <property type="entry name" value="ANK_REPEAT"/>
    <property type="match status" value="6"/>
</dbReference>
<dbReference type="PRINTS" id="PR01415">
    <property type="entry name" value="ANKYRIN"/>
</dbReference>
<dbReference type="KEGG" id="tva:4754446"/>
<dbReference type="AlphaFoldDB" id="A2FEJ1"/>
<evidence type="ECO:0000313" key="3">
    <source>
        <dbReference type="EMBL" id="EAX96673.1"/>
    </source>
</evidence>
<dbReference type="InParanoid" id="A2FEJ1"/>
<dbReference type="RefSeq" id="XP_001309603.1">
    <property type="nucleotide sequence ID" value="XM_001309602.1"/>
</dbReference>
<dbReference type="Gene3D" id="1.25.40.20">
    <property type="entry name" value="Ankyrin repeat-containing domain"/>
    <property type="match status" value="2"/>
</dbReference>
<reference evidence="3" key="1">
    <citation type="submission" date="2006-10" db="EMBL/GenBank/DDBJ databases">
        <authorList>
            <person name="Amadeo P."/>
            <person name="Zhao Q."/>
            <person name="Wortman J."/>
            <person name="Fraser-Liggett C."/>
            <person name="Carlton J."/>
        </authorList>
    </citation>
    <scope>NUCLEOTIDE SEQUENCE</scope>
    <source>
        <strain evidence="3">G3</strain>
    </source>
</reference>
<feature type="repeat" description="ANK" evidence="1">
    <location>
        <begin position="438"/>
        <end position="470"/>
    </location>
</feature>
<accession>A2FEJ1</accession>
<dbReference type="PANTHER" id="PTHR24182">
    <property type="entry name" value="ANKYRIN REPEAT AND SOCS BOX CONTAINING 4"/>
    <property type="match status" value="1"/>
</dbReference>
<evidence type="ECO:0000256" key="1">
    <source>
        <dbReference type="PROSITE-ProRule" id="PRU00023"/>
    </source>
</evidence>
<dbReference type="OrthoDB" id="2373987at2759"/>
<feature type="repeat" description="ANK" evidence="1">
    <location>
        <begin position="312"/>
        <end position="344"/>
    </location>
</feature>
<gene>
    <name evidence="3" type="ORF">TVAG_489550</name>
</gene>
<dbReference type="PROSITE" id="PS50297">
    <property type="entry name" value="ANK_REP_REGION"/>
    <property type="match status" value="6"/>
</dbReference>
<protein>
    <recommendedName>
        <fullName evidence="2">DUF3447 domain-containing protein</fullName>
    </recommendedName>
</protein>
<dbReference type="STRING" id="5722.A2FEJ1"/>
<proteinExistence type="predicted"/>
<name>A2FEJ1_TRIV3</name>
<keyword evidence="4" id="KW-1185">Reference proteome</keyword>
<organism evidence="3 4">
    <name type="scientific">Trichomonas vaginalis (strain ATCC PRA-98 / G3)</name>
    <dbReference type="NCBI Taxonomy" id="412133"/>
    <lineage>
        <taxon>Eukaryota</taxon>
        <taxon>Metamonada</taxon>
        <taxon>Parabasalia</taxon>
        <taxon>Trichomonadida</taxon>
        <taxon>Trichomonadidae</taxon>
        <taxon>Trichomonas</taxon>
    </lineage>
</organism>
<feature type="repeat" description="ANK" evidence="1">
    <location>
        <begin position="503"/>
        <end position="535"/>
    </location>
</feature>
<evidence type="ECO:0000259" key="2">
    <source>
        <dbReference type="Pfam" id="PF11929"/>
    </source>
</evidence>
<dbReference type="eggNOG" id="KOG4177">
    <property type="taxonomic scope" value="Eukaryota"/>
</dbReference>
<reference evidence="3" key="2">
    <citation type="journal article" date="2007" name="Science">
        <title>Draft genome sequence of the sexually transmitted pathogen Trichomonas vaginalis.</title>
        <authorList>
            <person name="Carlton J.M."/>
            <person name="Hirt R.P."/>
            <person name="Silva J.C."/>
            <person name="Delcher A.L."/>
            <person name="Schatz M."/>
            <person name="Zhao Q."/>
            <person name="Wortman J.R."/>
            <person name="Bidwell S.L."/>
            <person name="Alsmark U.C.M."/>
            <person name="Besteiro S."/>
            <person name="Sicheritz-Ponten T."/>
            <person name="Noel C.J."/>
            <person name="Dacks J.B."/>
            <person name="Foster P.G."/>
            <person name="Simillion C."/>
            <person name="Van de Peer Y."/>
            <person name="Miranda-Saavedra D."/>
            <person name="Barton G.J."/>
            <person name="Westrop G.D."/>
            <person name="Mueller S."/>
            <person name="Dessi D."/>
            <person name="Fiori P.L."/>
            <person name="Ren Q."/>
            <person name="Paulsen I."/>
            <person name="Zhang H."/>
            <person name="Bastida-Corcuera F.D."/>
            <person name="Simoes-Barbosa A."/>
            <person name="Brown M.T."/>
            <person name="Hayes R.D."/>
            <person name="Mukherjee M."/>
            <person name="Okumura C.Y."/>
            <person name="Schneider R."/>
            <person name="Smith A.J."/>
            <person name="Vanacova S."/>
            <person name="Villalvazo M."/>
            <person name="Haas B.J."/>
            <person name="Pertea M."/>
            <person name="Feldblyum T.V."/>
            <person name="Utterback T.R."/>
            <person name="Shu C.L."/>
            <person name="Osoegawa K."/>
            <person name="de Jong P.J."/>
            <person name="Hrdy I."/>
            <person name="Horvathova L."/>
            <person name="Zubacova Z."/>
            <person name="Dolezal P."/>
            <person name="Malik S.B."/>
            <person name="Logsdon J.M. Jr."/>
            <person name="Henze K."/>
            <person name="Gupta A."/>
            <person name="Wang C.C."/>
            <person name="Dunne R.L."/>
            <person name="Upcroft J.A."/>
            <person name="Upcroft P."/>
            <person name="White O."/>
            <person name="Salzberg S.L."/>
            <person name="Tang P."/>
            <person name="Chiu C.-H."/>
            <person name="Lee Y.-S."/>
            <person name="Embley T.M."/>
            <person name="Coombs G.H."/>
            <person name="Mottram J.C."/>
            <person name="Tachezy J."/>
            <person name="Fraser-Liggett C.M."/>
            <person name="Johnson P.J."/>
        </authorList>
    </citation>
    <scope>NUCLEOTIDE SEQUENCE [LARGE SCALE GENOMIC DNA]</scope>
    <source>
        <strain evidence="3">G3</strain>
    </source>
</reference>
<dbReference type="InterPro" id="IPR020683">
    <property type="entry name" value="DUF3447"/>
</dbReference>
<dbReference type="InterPro" id="IPR002110">
    <property type="entry name" value="Ankyrin_rpt"/>
</dbReference>
<dbReference type="PANTHER" id="PTHR24182:SF13">
    <property type="entry name" value="LD18443P"/>
    <property type="match status" value="1"/>
</dbReference>
<feature type="repeat" description="ANK" evidence="1">
    <location>
        <begin position="536"/>
        <end position="568"/>
    </location>
</feature>